<dbReference type="GO" id="GO:0048029">
    <property type="term" value="F:monosaccharide binding"/>
    <property type="evidence" value="ECO:0007669"/>
    <property type="project" value="TreeGrafter"/>
</dbReference>
<dbReference type="CDD" id="cd05015">
    <property type="entry name" value="SIS_PGI_1"/>
    <property type="match status" value="1"/>
</dbReference>
<evidence type="ECO:0000256" key="8">
    <source>
        <dbReference type="RuleBase" id="RU000612"/>
    </source>
</evidence>
<comment type="caution">
    <text evidence="9">The sequence shown here is derived from an EMBL/GenBank/DDBJ whole genome shotgun (WGS) entry which is preliminary data.</text>
</comment>
<dbReference type="GO" id="GO:0097367">
    <property type="term" value="F:carbohydrate derivative binding"/>
    <property type="evidence" value="ECO:0007669"/>
    <property type="project" value="InterPro"/>
</dbReference>
<feature type="active site" evidence="7">
    <location>
        <position position="511"/>
    </location>
</feature>
<dbReference type="UniPathway" id="UPA00138"/>
<dbReference type="Gene3D" id="1.10.1390.10">
    <property type="match status" value="1"/>
</dbReference>
<comment type="pathway">
    <text evidence="1 7 8">Carbohydrate degradation; glycolysis; D-glyceraldehyde 3-phosphate and glycerone phosphate from D-glucose: step 2/4.</text>
</comment>
<dbReference type="Gene3D" id="3.40.50.10490">
    <property type="entry name" value="Glucose-6-phosphate isomerase like protein, domain 1"/>
    <property type="match status" value="2"/>
</dbReference>
<dbReference type="InterPro" id="IPR023096">
    <property type="entry name" value="G6P_Isomerase_C"/>
</dbReference>
<evidence type="ECO:0000313" key="9">
    <source>
        <dbReference type="EMBL" id="MBB4011158.1"/>
    </source>
</evidence>
<dbReference type="NCBIfam" id="NF001211">
    <property type="entry name" value="PRK00179.1"/>
    <property type="match status" value="1"/>
</dbReference>
<comment type="subcellular location">
    <subcellularLocation>
        <location evidence="7">Cytoplasm</location>
    </subcellularLocation>
</comment>
<dbReference type="InterPro" id="IPR001672">
    <property type="entry name" value="G6P_Isomerase"/>
</dbReference>
<evidence type="ECO:0000256" key="4">
    <source>
        <dbReference type="ARBA" id="ARBA00023152"/>
    </source>
</evidence>
<dbReference type="FunFam" id="3.40.50.10490:FF:000004">
    <property type="entry name" value="Glucose-6-phosphate isomerase"/>
    <property type="match status" value="1"/>
</dbReference>
<dbReference type="InterPro" id="IPR035476">
    <property type="entry name" value="SIS_PGI_1"/>
</dbReference>
<feature type="active site" description="Proton donor" evidence="7">
    <location>
        <position position="352"/>
    </location>
</feature>
<dbReference type="PANTHER" id="PTHR11469:SF1">
    <property type="entry name" value="GLUCOSE-6-PHOSPHATE ISOMERASE"/>
    <property type="match status" value="1"/>
</dbReference>
<dbReference type="SUPFAM" id="SSF53697">
    <property type="entry name" value="SIS domain"/>
    <property type="match status" value="1"/>
</dbReference>
<dbReference type="GO" id="GO:0005829">
    <property type="term" value="C:cytosol"/>
    <property type="evidence" value="ECO:0007669"/>
    <property type="project" value="TreeGrafter"/>
</dbReference>
<keyword evidence="3 7" id="KW-0312">Gluconeogenesis</keyword>
<dbReference type="CDD" id="cd05016">
    <property type="entry name" value="SIS_PGI_2"/>
    <property type="match status" value="1"/>
</dbReference>
<dbReference type="AlphaFoldDB" id="A0A840BHN5"/>
<dbReference type="PRINTS" id="PR00662">
    <property type="entry name" value="G6PISOMERASE"/>
</dbReference>
<accession>A0A840BHN5</accession>
<keyword evidence="4 7" id="KW-0324">Glycolysis</keyword>
<comment type="catalytic activity">
    <reaction evidence="6 7 8">
        <text>alpha-D-glucose 6-phosphate = beta-D-fructose 6-phosphate</text>
        <dbReference type="Rhea" id="RHEA:11816"/>
        <dbReference type="ChEBI" id="CHEBI:57634"/>
        <dbReference type="ChEBI" id="CHEBI:58225"/>
        <dbReference type="EC" id="5.3.1.9"/>
    </reaction>
</comment>
<dbReference type="PROSITE" id="PS51463">
    <property type="entry name" value="P_GLUCOSE_ISOMERASE_3"/>
    <property type="match status" value="1"/>
</dbReference>
<dbReference type="Proteomes" id="UP000561045">
    <property type="component" value="Unassembled WGS sequence"/>
</dbReference>
<evidence type="ECO:0000256" key="1">
    <source>
        <dbReference type="ARBA" id="ARBA00004926"/>
    </source>
</evidence>
<dbReference type="UniPathway" id="UPA00109">
    <property type="reaction ID" value="UER00181"/>
</dbReference>
<dbReference type="PANTHER" id="PTHR11469">
    <property type="entry name" value="GLUCOSE-6-PHOSPHATE ISOMERASE"/>
    <property type="match status" value="1"/>
</dbReference>
<comment type="pathway">
    <text evidence="7">Carbohydrate biosynthesis; gluconeogenesis.</text>
</comment>
<evidence type="ECO:0000256" key="3">
    <source>
        <dbReference type="ARBA" id="ARBA00022432"/>
    </source>
</evidence>
<comment type="similarity">
    <text evidence="2 7 8">Belongs to the GPI family.</text>
</comment>
<evidence type="ECO:0000256" key="2">
    <source>
        <dbReference type="ARBA" id="ARBA00006604"/>
    </source>
</evidence>
<dbReference type="GO" id="GO:0004347">
    <property type="term" value="F:glucose-6-phosphate isomerase activity"/>
    <property type="evidence" value="ECO:0007669"/>
    <property type="project" value="UniProtKB-UniRule"/>
</dbReference>
<dbReference type="InterPro" id="IPR046348">
    <property type="entry name" value="SIS_dom_sf"/>
</dbReference>
<evidence type="ECO:0000256" key="5">
    <source>
        <dbReference type="ARBA" id="ARBA00023235"/>
    </source>
</evidence>
<dbReference type="GO" id="GO:0006096">
    <property type="term" value="P:glycolytic process"/>
    <property type="evidence" value="ECO:0007669"/>
    <property type="project" value="UniProtKB-UniRule"/>
</dbReference>
<comment type="function">
    <text evidence="7">Catalyzes the reversible isomerization of glucose-6-phosphate to fructose-6-phosphate.</text>
</comment>
<dbReference type="GO" id="GO:0051156">
    <property type="term" value="P:glucose 6-phosphate metabolic process"/>
    <property type="evidence" value="ECO:0007669"/>
    <property type="project" value="TreeGrafter"/>
</dbReference>
<dbReference type="EMBL" id="JACIET010000001">
    <property type="protein sequence ID" value="MBB4011158.1"/>
    <property type="molecule type" value="Genomic_DNA"/>
</dbReference>
<reference evidence="9 10" key="1">
    <citation type="submission" date="2020-08" db="EMBL/GenBank/DDBJ databases">
        <title>Genomic Encyclopedia of Type Strains, Phase IV (KMG-IV): sequencing the most valuable type-strain genomes for metagenomic binning, comparative biology and taxonomic classification.</title>
        <authorList>
            <person name="Goeker M."/>
        </authorList>
    </citation>
    <scope>NUCLEOTIDE SEQUENCE [LARGE SCALE GENOMIC DNA]</scope>
    <source>
        <strain evidence="9 10">DSM 106739</strain>
    </source>
</reference>
<dbReference type="InterPro" id="IPR035482">
    <property type="entry name" value="SIS_PGI_2"/>
</dbReference>
<dbReference type="EC" id="5.3.1.9" evidence="7"/>
<keyword evidence="5 7" id="KW-0413">Isomerase</keyword>
<sequence>MNPTSTLAWKALDQHAGQWSAKHLREVFKADPARAQRYVADACGIQLDYSKNRINDETLELLLQLASETGVAARRDAMFSGAKINNTENRAVLHVALRNRSNTPIVVEGADVMPDVNEVLERMFAFADKVRAGEWKGRTGAAITDVVNIGIGGSDLGPLMVCEALKPYGHDTIKMHFVSNVDGAQIAQTLRKVNPETTLFIIASKTFTTIETLTNAHSARDWFLASGASEADIAKHFVAVSTNAAAVSKFGISTDNMFGFWDWVGGRYSLWSAIGLPIVLSIGPDNFKALLAGAHAMDEHFRTAPAEKNLPMLLGLLGVWYANFLGSPSVVIAPYNQNLHRLPAYLQQLDMESNGKGVRNEGDKVDYKTGPIIWGEPGINGQHAYFQLLHQGTHLIPLDFILALEQSDMDPKHHAVLIASCFAQSAALMRGKTPDEVRAELDKAGVTGERAEMLVKHRTFDGNRPSNMMLLDKLDPAHLGALIALYEHKVFVQGAIWGINSYDQWGVELGKQLASGIERALKGGGGELDYDASTQRLIGLARARLSLDR</sequence>
<dbReference type="PROSITE" id="PS00765">
    <property type="entry name" value="P_GLUCOSE_ISOMERASE_1"/>
    <property type="match status" value="1"/>
</dbReference>
<dbReference type="InterPro" id="IPR018189">
    <property type="entry name" value="Phosphoglucose_isomerase_CS"/>
</dbReference>
<dbReference type="GO" id="GO:0006094">
    <property type="term" value="P:gluconeogenesis"/>
    <property type="evidence" value="ECO:0007669"/>
    <property type="project" value="UniProtKB-UniRule"/>
</dbReference>
<dbReference type="PROSITE" id="PS00174">
    <property type="entry name" value="P_GLUCOSE_ISOMERASE_2"/>
    <property type="match status" value="1"/>
</dbReference>
<evidence type="ECO:0000256" key="7">
    <source>
        <dbReference type="HAMAP-Rule" id="MF_00473"/>
    </source>
</evidence>
<evidence type="ECO:0000256" key="6">
    <source>
        <dbReference type="ARBA" id="ARBA00029321"/>
    </source>
</evidence>
<dbReference type="Pfam" id="PF00342">
    <property type="entry name" value="PGI"/>
    <property type="match status" value="1"/>
</dbReference>
<feature type="active site" evidence="7">
    <location>
        <position position="383"/>
    </location>
</feature>
<evidence type="ECO:0000313" key="10">
    <source>
        <dbReference type="Proteomes" id="UP000561045"/>
    </source>
</evidence>
<keyword evidence="7" id="KW-0963">Cytoplasm</keyword>
<keyword evidence="10" id="KW-1185">Reference proteome</keyword>
<proteinExistence type="inferred from homology"/>
<dbReference type="HAMAP" id="MF_00473">
    <property type="entry name" value="G6P_isomerase"/>
    <property type="match status" value="1"/>
</dbReference>
<dbReference type="RefSeq" id="WP_183631472.1">
    <property type="nucleotide sequence ID" value="NZ_BAABLE010000011.1"/>
</dbReference>
<organism evidence="9 10">
    <name type="scientific">Niveibacterium umoris</name>
    <dbReference type="NCBI Taxonomy" id="1193620"/>
    <lineage>
        <taxon>Bacteria</taxon>
        <taxon>Pseudomonadati</taxon>
        <taxon>Pseudomonadota</taxon>
        <taxon>Betaproteobacteria</taxon>
        <taxon>Rhodocyclales</taxon>
        <taxon>Rhodocyclaceae</taxon>
        <taxon>Niveibacterium</taxon>
    </lineage>
</organism>
<protein>
    <recommendedName>
        <fullName evidence="7">Glucose-6-phosphate isomerase</fullName>
        <shortName evidence="7">GPI</shortName>
        <ecNumber evidence="7">5.3.1.9</ecNumber>
    </recommendedName>
    <alternativeName>
        <fullName evidence="7">Phosphoglucose isomerase</fullName>
        <shortName evidence="7">PGI</shortName>
    </alternativeName>
    <alternativeName>
        <fullName evidence="7">Phosphohexose isomerase</fullName>
        <shortName evidence="7">PHI</shortName>
    </alternativeName>
</protein>
<gene>
    <name evidence="7" type="primary">pgi</name>
    <name evidence="9" type="ORF">GGR36_000466</name>
</gene>
<name>A0A840BHN5_9RHOO</name>